<dbReference type="Ensembl" id="ENSNFUT00015029761.1">
    <property type="protein sequence ID" value="ENSNFUP00015028484.1"/>
    <property type="gene ID" value="ENSNFUG00015013777.1"/>
</dbReference>
<dbReference type="InterPro" id="IPR025398">
    <property type="entry name" value="DUF4371"/>
</dbReference>
<dbReference type="AlphaFoldDB" id="A0A8C6M3Q9"/>
<evidence type="ECO:0000313" key="2">
    <source>
        <dbReference type="Ensembl" id="ENSNFUP00015028484.1"/>
    </source>
</evidence>
<dbReference type="GO" id="GO:0046983">
    <property type="term" value="F:protein dimerization activity"/>
    <property type="evidence" value="ECO:0007669"/>
    <property type="project" value="InterPro"/>
</dbReference>
<name>A0A8C6M3Q9_NOTFU</name>
<proteinExistence type="predicted"/>
<dbReference type="SMART" id="SM00597">
    <property type="entry name" value="ZnF_TTF"/>
    <property type="match status" value="1"/>
</dbReference>
<protein>
    <recommendedName>
        <fullName evidence="1">TTF-type domain-containing protein</fullName>
    </recommendedName>
</protein>
<dbReference type="Pfam" id="PF14291">
    <property type="entry name" value="DUF4371"/>
    <property type="match status" value="1"/>
</dbReference>
<dbReference type="InterPro" id="IPR012337">
    <property type="entry name" value="RNaseH-like_sf"/>
</dbReference>
<dbReference type="InterPro" id="IPR006580">
    <property type="entry name" value="Znf_TTF"/>
</dbReference>
<feature type="domain" description="TTF-type" evidence="1">
    <location>
        <begin position="46"/>
        <end position="135"/>
    </location>
</feature>
<dbReference type="InterPro" id="IPR008906">
    <property type="entry name" value="HATC_C_dom"/>
</dbReference>
<keyword evidence="3" id="KW-1185">Reference proteome</keyword>
<reference evidence="2" key="2">
    <citation type="submission" date="2025-09" db="UniProtKB">
        <authorList>
            <consortium name="Ensembl"/>
        </authorList>
    </citation>
    <scope>IDENTIFICATION</scope>
</reference>
<reference evidence="2" key="1">
    <citation type="submission" date="2025-08" db="UniProtKB">
        <authorList>
            <consortium name="Ensembl"/>
        </authorList>
    </citation>
    <scope>IDENTIFICATION</scope>
</reference>
<evidence type="ECO:0000259" key="1">
    <source>
        <dbReference type="SMART" id="SM00597"/>
    </source>
</evidence>
<dbReference type="Proteomes" id="UP000694548">
    <property type="component" value="Unassembled WGS sequence"/>
</dbReference>
<evidence type="ECO:0000313" key="3">
    <source>
        <dbReference type="Proteomes" id="UP000694548"/>
    </source>
</evidence>
<organism evidence="2 3">
    <name type="scientific">Nothobranchius furzeri</name>
    <name type="common">Turquoise killifish</name>
    <dbReference type="NCBI Taxonomy" id="105023"/>
    <lineage>
        <taxon>Eukaryota</taxon>
        <taxon>Metazoa</taxon>
        <taxon>Chordata</taxon>
        <taxon>Craniata</taxon>
        <taxon>Vertebrata</taxon>
        <taxon>Euteleostomi</taxon>
        <taxon>Actinopterygii</taxon>
        <taxon>Neopterygii</taxon>
        <taxon>Teleostei</taxon>
        <taxon>Neoteleostei</taxon>
        <taxon>Acanthomorphata</taxon>
        <taxon>Ovalentaria</taxon>
        <taxon>Atherinomorphae</taxon>
        <taxon>Cyprinodontiformes</taxon>
        <taxon>Nothobranchiidae</taxon>
        <taxon>Nothobranchius</taxon>
    </lineage>
</organism>
<dbReference type="PANTHER" id="PTHR45749:SF37">
    <property type="entry name" value="OS05G0311600 PROTEIN"/>
    <property type="match status" value="1"/>
</dbReference>
<dbReference type="GeneTree" id="ENSGT00940000154356"/>
<sequence length="743" mass="85992">MLKVERYKQLTQTYFIYFPPDISQSRAEGPVQPLLKVFPKTQHGNRKRAFNESWYREYTWLEYSISRDSVFCYACRHFSLPNALSSVFRTESGFSNWKKALCKEGGFKDHSKSDHHQNAMFAWKQHEMTTQTKSCKTESFNTEREKKIKENQTYIKTIAEVLLLTATQNISQRGHRESEDSGNRGNFLAILEEIAKHDSFLEKRMKAHANAKYTSKTIQNEMLECLAGMVQEEIVREVKQSEVFSIIADETKDLQKKEQVSLVIRYYYRGVIHESFIDFMKADSLDAAGLTDLIIKCLEKHGLEYRNNLVGQGYDGATVMSGKHSGVCTRIQEVAKYAFYVHCNAHCLNLVIVDSVKSVSEADCFFSLLQKLHSFLSGSYVHTKWHSIQREMYDGPPRELPKLSDTRWACRYAACHNLLDRLPAVCRLLQEIGLESQGDRAVDARGLLAQIDLDFIGLLVMFKKVLGQSKFLSDMLQSPSLDLSAAVSLVDSLLDMLQKYRSEAFFEVVWREVEEMAVKCDQSWEKTEKRQPKTNRRLHDYILTTSTGERRVDKNDRENFKRHIFYPVLDSMTGELQRRFSKRNCTIMKGIQALHPQSITFLQEDALFSFAKFFDSNVDYLASELQQIKRLLDCKEKSGMQRFTTLLEFVVFLEPFKELFLELFRLAKIAIVIPVSSASCERSFSALSLIKNHLRTTMTDERLSHLGVLSIESRRGVMRSGLICFMPRRFGNDHNKSLFRSHW</sequence>
<dbReference type="Pfam" id="PF05699">
    <property type="entry name" value="Dimer_Tnp_hAT"/>
    <property type="match status" value="1"/>
</dbReference>
<accession>A0A8C6M3Q9</accession>
<dbReference type="SUPFAM" id="SSF53098">
    <property type="entry name" value="Ribonuclease H-like"/>
    <property type="match status" value="1"/>
</dbReference>
<dbReference type="PANTHER" id="PTHR45749">
    <property type="match status" value="1"/>
</dbReference>